<dbReference type="GO" id="GO:0035529">
    <property type="term" value="F:NADH pyrophosphatase activity"/>
    <property type="evidence" value="ECO:0007669"/>
    <property type="project" value="TreeGrafter"/>
</dbReference>
<reference evidence="7" key="1">
    <citation type="journal article" date="2014" name="Environ. Microbiol.">
        <title>Comparative genomics of the marine bacterial genus Glaciecola reveals the high degree of genomic diversity and genomic characteristic for cold adaptation.</title>
        <authorList>
            <person name="Qin Q.L."/>
            <person name="Xie B.B."/>
            <person name="Yu Y."/>
            <person name="Shu Y.L."/>
            <person name="Rong J.C."/>
            <person name="Zhang Y.J."/>
            <person name="Zhao D.L."/>
            <person name="Chen X.L."/>
            <person name="Zhang X.Y."/>
            <person name="Chen B."/>
            <person name="Zhou B.C."/>
            <person name="Zhang Y.Z."/>
        </authorList>
    </citation>
    <scope>NUCLEOTIDE SEQUENCE [LARGE SCALE GENOMIC DNA]</scope>
    <source>
        <strain evidence="7">LMG 21857</strain>
    </source>
</reference>
<dbReference type="RefSeq" id="WP_007103098.1">
    <property type="nucleotide sequence ID" value="NZ_BAER01000015.1"/>
</dbReference>
<evidence type="ECO:0000256" key="3">
    <source>
        <dbReference type="ARBA" id="ARBA00022801"/>
    </source>
</evidence>
<dbReference type="SUPFAM" id="SSF55811">
    <property type="entry name" value="Nudix"/>
    <property type="match status" value="1"/>
</dbReference>
<dbReference type="InterPro" id="IPR020084">
    <property type="entry name" value="NUDIX_hydrolase_CS"/>
</dbReference>
<comment type="caution">
    <text evidence="6">The sequence shown here is derived from an EMBL/GenBank/DDBJ whole genome shotgun (WGS) entry which is preliminary data.</text>
</comment>
<dbReference type="Gene3D" id="3.90.79.10">
    <property type="entry name" value="Nucleoside Triphosphate Pyrophosphohydrolase"/>
    <property type="match status" value="1"/>
</dbReference>
<protein>
    <recommendedName>
        <fullName evidence="5">Nudix hydrolase domain-containing protein</fullName>
    </recommendedName>
</protein>
<comment type="cofactor">
    <cofactor evidence="1">
        <name>Mg(2+)</name>
        <dbReference type="ChEBI" id="CHEBI:18420"/>
    </cofactor>
</comment>
<dbReference type="PROSITE" id="PS51462">
    <property type="entry name" value="NUDIX"/>
    <property type="match status" value="1"/>
</dbReference>
<sequence length="176" mass="19797">MLSPCHDIFRHCPNCQSATITLIDGARFYCTDCQFTYFHNTATAVAAIIVVDDEILLTKRGNAPGKGQLDLPGGFVDHGESLEQALSREILEELDIHIENWQYFTSQPNQYLYKNINYHTCDTIFVATLAHKPILKLQKNEIAGAEFWPLHQVPSGKIAFASLRTAVEQFIAQTAR</sequence>
<dbReference type="InterPro" id="IPR000086">
    <property type="entry name" value="NUDIX_hydrolase_dom"/>
</dbReference>
<proteinExistence type="predicted"/>
<evidence type="ECO:0000256" key="1">
    <source>
        <dbReference type="ARBA" id="ARBA00001946"/>
    </source>
</evidence>
<dbReference type="InterPro" id="IPR050241">
    <property type="entry name" value="NAD-cap_RNA_hydrolase_NudC"/>
</dbReference>
<keyword evidence="4" id="KW-0460">Magnesium</keyword>
<keyword evidence="2" id="KW-0479">Metal-binding</keyword>
<dbReference type="PANTHER" id="PTHR42904">
    <property type="entry name" value="NUDIX HYDROLASE, NUDC SUBFAMILY"/>
    <property type="match status" value="1"/>
</dbReference>
<dbReference type="GO" id="GO:0005829">
    <property type="term" value="C:cytosol"/>
    <property type="evidence" value="ECO:0007669"/>
    <property type="project" value="TreeGrafter"/>
</dbReference>
<dbReference type="EMBL" id="BAER01000015">
    <property type="protein sequence ID" value="GAC31292.1"/>
    <property type="molecule type" value="Genomic_DNA"/>
</dbReference>
<name>K6ZLV8_9ALTE</name>
<dbReference type="GO" id="GO:0019677">
    <property type="term" value="P:NAD+ catabolic process"/>
    <property type="evidence" value="ECO:0007669"/>
    <property type="project" value="TreeGrafter"/>
</dbReference>
<gene>
    <name evidence="6" type="ORF">GPLA_0373</name>
</gene>
<evidence type="ECO:0000256" key="4">
    <source>
        <dbReference type="ARBA" id="ARBA00022842"/>
    </source>
</evidence>
<organism evidence="6 7">
    <name type="scientific">Paraglaciecola polaris LMG 21857</name>
    <dbReference type="NCBI Taxonomy" id="1129793"/>
    <lineage>
        <taxon>Bacteria</taxon>
        <taxon>Pseudomonadati</taxon>
        <taxon>Pseudomonadota</taxon>
        <taxon>Gammaproteobacteria</taxon>
        <taxon>Alteromonadales</taxon>
        <taxon>Alteromonadaceae</taxon>
        <taxon>Paraglaciecola</taxon>
    </lineage>
</organism>
<dbReference type="Pfam" id="PF00293">
    <property type="entry name" value="NUDIX"/>
    <property type="match status" value="1"/>
</dbReference>
<evidence type="ECO:0000313" key="6">
    <source>
        <dbReference type="EMBL" id="GAC31292.1"/>
    </source>
</evidence>
<dbReference type="Proteomes" id="UP000006322">
    <property type="component" value="Unassembled WGS sequence"/>
</dbReference>
<evidence type="ECO:0000259" key="5">
    <source>
        <dbReference type="PROSITE" id="PS51462"/>
    </source>
</evidence>
<dbReference type="PROSITE" id="PS00893">
    <property type="entry name" value="NUDIX_BOX"/>
    <property type="match status" value="1"/>
</dbReference>
<dbReference type="STRING" id="1129793.GPLA_0373"/>
<evidence type="ECO:0000256" key="2">
    <source>
        <dbReference type="ARBA" id="ARBA00022723"/>
    </source>
</evidence>
<feature type="domain" description="Nudix hydrolase" evidence="5">
    <location>
        <begin position="40"/>
        <end position="171"/>
    </location>
</feature>
<dbReference type="PANTHER" id="PTHR42904:SF12">
    <property type="entry name" value="ADP-RIBOSE PYROPHOSPHATASE-RELATED"/>
    <property type="match status" value="1"/>
</dbReference>
<evidence type="ECO:0000313" key="7">
    <source>
        <dbReference type="Proteomes" id="UP000006322"/>
    </source>
</evidence>
<dbReference type="OrthoDB" id="542521at2"/>
<keyword evidence="3" id="KW-0378">Hydrolase</keyword>
<dbReference type="AlphaFoldDB" id="K6ZLV8"/>
<dbReference type="GO" id="GO:0046872">
    <property type="term" value="F:metal ion binding"/>
    <property type="evidence" value="ECO:0007669"/>
    <property type="project" value="UniProtKB-KW"/>
</dbReference>
<dbReference type="CDD" id="cd04681">
    <property type="entry name" value="NUDIX_Hydrolase"/>
    <property type="match status" value="1"/>
</dbReference>
<accession>K6ZLV8</accession>
<dbReference type="InterPro" id="IPR015797">
    <property type="entry name" value="NUDIX_hydrolase-like_dom_sf"/>
</dbReference>
<dbReference type="GO" id="GO:0006742">
    <property type="term" value="P:NADP+ catabolic process"/>
    <property type="evidence" value="ECO:0007669"/>
    <property type="project" value="TreeGrafter"/>
</dbReference>
<keyword evidence="7" id="KW-1185">Reference proteome</keyword>